<evidence type="ECO:0000256" key="3">
    <source>
        <dbReference type="ARBA" id="ARBA00023082"/>
    </source>
</evidence>
<dbReference type="GO" id="GO:0006352">
    <property type="term" value="P:DNA-templated transcription initiation"/>
    <property type="evidence" value="ECO:0007669"/>
    <property type="project" value="InterPro"/>
</dbReference>
<dbReference type="InterPro" id="IPR036388">
    <property type="entry name" value="WH-like_DNA-bd_sf"/>
</dbReference>
<comment type="caution">
    <text evidence="8">The sequence shown here is derived from an EMBL/GenBank/DDBJ whole genome shotgun (WGS) entry which is preliminary data.</text>
</comment>
<dbReference type="GO" id="GO:0016987">
    <property type="term" value="F:sigma factor activity"/>
    <property type="evidence" value="ECO:0007669"/>
    <property type="project" value="UniProtKB-KW"/>
</dbReference>
<evidence type="ECO:0000256" key="5">
    <source>
        <dbReference type="ARBA" id="ARBA00023163"/>
    </source>
</evidence>
<dbReference type="Gene3D" id="1.10.10.10">
    <property type="entry name" value="Winged helix-like DNA-binding domain superfamily/Winged helix DNA-binding domain"/>
    <property type="match status" value="1"/>
</dbReference>
<dbReference type="InterPro" id="IPR013249">
    <property type="entry name" value="RNA_pol_sigma70_r4_t2"/>
</dbReference>
<dbReference type="NCBIfam" id="TIGR02937">
    <property type="entry name" value="sigma70-ECF"/>
    <property type="match status" value="1"/>
</dbReference>
<reference evidence="8" key="2">
    <citation type="journal article" date="2021" name="PeerJ">
        <title>Extensive microbial diversity within the chicken gut microbiome revealed by metagenomics and culture.</title>
        <authorList>
            <person name="Gilroy R."/>
            <person name="Ravi A."/>
            <person name="Getino M."/>
            <person name="Pursley I."/>
            <person name="Horton D.L."/>
            <person name="Alikhan N.F."/>
            <person name="Baker D."/>
            <person name="Gharbi K."/>
            <person name="Hall N."/>
            <person name="Watson M."/>
            <person name="Adriaenssens E.M."/>
            <person name="Foster-Nyarko E."/>
            <person name="Jarju S."/>
            <person name="Secka A."/>
            <person name="Antonio M."/>
            <person name="Oren A."/>
            <person name="Chaudhuri R.R."/>
            <person name="La Ragione R."/>
            <person name="Hildebrand F."/>
            <person name="Pallen M.J."/>
        </authorList>
    </citation>
    <scope>NUCLEOTIDE SEQUENCE</scope>
    <source>
        <strain evidence="8">2889</strain>
    </source>
</reference>
<name>A0A9D9H140_9BACT</name>
<dbReference type="EMBL" id="JADIMZ010000068">
    <property type="protein sequence ID" value="MBO8432546.1"/>
    <property type="molecule type" value="Genomic_DNA"/>
</dbReference>
<evidence type="ECO:0000256" key="2">
    <source>
        <dbReference type="ARBA" id="ARBA00023015"/>
    </source>
</evidence>
<dbReference type="CDD" id="cd06171">
    <property type="entry name" value="Sigma70_r4"/>
    <property type="match status" value="1"/>
</dbReference>
<dbReference type="InterPro" id="IPR007627">
    <property type="entry name" value="RNA_pol_sigma70_r2"/>
</dbReference>
<evidence type="ECO:0000313" key="8">
    <source>
        <dbReference type="EMBL" id="MBO8432546.1"/>
    </source>
</evidence>
<evidence type="ECO:0000313" key="9">
    <source>
        <dbReference type="Proteomes" id="UP000823612"/>
    </source>
</evidence>
<dbReference type="Pfam" id="PF08281">
    <property type="entry name" value="Sigma70_r4_2"/>
    <property type="match status" value="1"/>
</dbReference>
<evidence type="ECO:0000256" key="1">
    <source>
        <dbReference type="ARBA" id="ARBA00010641"/>
    </source>
</evidence>
<comment type="similarity">
    <text evidence="1">Belongs to the sigma-70 factor family. ECF subfamily.</text>
</comment>
<dbReference type="GO" id="GO:0003677">
    <property type="term" value="F:DNA binding"/>
    <property type="evidence" value="ECO:0007669"/>
    <property type="project" value="UniProtKB-KW"/>
</dbReference>
<sequence>MDKEEYEETVRNVADALYRFAYRLCKDQDEAKDFVQESFMRLWAHRSEVGIPKAFLFQTAYRQFLDSRKHEKVRQDYAGFALYKSKERERTQPLFPERGELKEMLDRALDTLPPVQKAVVLLRDYEGYSYEEIGEISGLSAAQVKTYIFRARVALRKYIGELGKALG</sequence>
<dbReference type="InterPro" id="IPR014284">
    <property type="entry name" value="RNA_pol_sigma-70_dom"/>
</dbReference>
<keyword evidence="4" id="KW-0238">DNA-binding</keyword>
<proteinExistence type="inferred from homology"/>
<gene>
    <name evidence="8" type="ORF">IAB08_04565</name>
</gene>
<protein>
    <submittedName>
        <fullName evidence="8">RNA polymerase sigma factor</fullName>
    </submittedName>
</protein>
<dbReference type="Proteomes" id="UP000823612">
    <property type="component" value="Unassembled WGS sequence"/>
</dbReference>
<evidence type="ECO:0000256" key="4">
    <source>
        <dbReference type="ARBA" id="ARBA00023125"/>
    </source>
</evidence>
<feature type="domain" description="RNA polymerase sigma factor 70 region 4 type 2" evidence="7">
    <location>
        <begin position="103"/>
        <end position="155"/>
    </location>
</feature>
<keyword evidence="3" id="KW-0731">Sigma factor</keyword>
<evidence type="ECO:0000259" key="7">
    <source>
        <dbReference type="Pfam" id="PF08281"/>
    </source>
</evidence>
<keyword evidence="5" id="KW-0804">Transcription</keyword>
<organism evidence="8 9">
    <name type="scientific">Candidatus Pullibacteroides excrementavium</name>
    <dbReference type="NCBI Taxonomy" id="2840905"/>
    <lineage>
        <taxon>Bacteria</taxon>
        <taxon>Pseudomonadati</taxon>
        <taxon>Bacteroidota</taxon>
        <taxon>Bacteroidia</taxon>
        <taxon>Bacteroidales</taxon>
        <taxon>Candidatus Pullibacteroides</taxon>
    </lineage>
</organism>
<dbReference type="Gene3D" id="1.10.1740.10">
    <property type="match status" value="1"/>
</dbReference>
<dbReference type="PANTHER" id="PTHR43133">
    <property type="entry name" value="RNA POLYMERASE ECF-TYPE SIGMA FACTO"/>
    <property type="match status" value="1"/>
</dbReference>
<feature type="domain" description="RNA polymerase sigma-70 region 2" evidence="6">
    <location>
        <begin position="10"/>
        <end position="71"/>
    </location>
</feature>
<reference evidence="8" key="1">
    <citation type="submission" date="2020-10" db="EMBL/GenBank/DDBJ databases">
        <authorList>
            <person name="Gilroy R."/>
        </authorList>
    </citation>
    <scope>NUCLEOTIDE SEQUENCE</scope>
    <source>
        <strain evidence="8">2889</strain>
    </source>
</reference>
<dbReference type="SUPFAM" id="SSF88659">
    <property type="entry name" value="Sigma3 and sigma4 domains of RNA polymerase sigma factors"/>
    <property type="match status" value="1"/>
</dbReference>
<dbReference type="InterPro" id="IPR013325">
    <property type="entry name" value="RNA_pol_sigma_r2"/>
</dbReference>
<dbReference type="Pfam" id="PF04542">
    <property type="entry name" value="Sigma70_r2"/>
    <property type="match status" value="1"/>
</dbReference>
<dbReference type="InterPro" id="IPR013324">
    <property type="entry name" value="RNA_pol_sigma_r3/r4-like"/>
</dbReference>
<dbReference type="SUPFAM" id="SSF88946">
    <property type="entry name" value="Sigma2 domain of RNA polymerase sigma factors"/>
    <property type="match status" value="1"/>
</dbReference>
<evidence type="ECO:0000259" key="6">
    <source>
        <dbReference type="Pfam" id="PF04542"/>
    </source>
</evidence>
<dbReference type="InterPro" id="IPR039425">
    <property type="entry name" value="RNA_pol_sigma-70-like"/>
</dbReference>
<keyword evidence="2" id="KW-0805">Transcription regulation</keyword>
<accession>A0A9D9H140</accession>
<dbReference type="PANTHER" id="PTHR43133:SF8">
    <property type="entry name" value="RNA POLYMERASE SIGMA FACTOR HI_1459-RELATED"/>
    <property type="match status" value="1"/>
</dbReference>
<dbReference type="AlphaFoldDB" id="A0A9D9H140"/>